<dbReference type="InterPro" id="IPR053180">
    <property type="entry name" value="Ca-binding_acidic-repeat"/>
</dbReference>
<dbReference type="SUPFAM" id="SSF53955">
    <property type="entry name" value="Lysozyme-like"/>
    <property type="match status" value="1"/>
</dbReference>
<feature type="compositionally biased region" description="Basic and acidic residues" evidence="9">
    <location>
        <begin position="452"/>
        <end position="463"/>
    </location>
</feature>
<evidence type="ECO:0000256" key="4">
    <source>
        <dbReference type="ARBA" id="ARBA00022670"/>
    </source>
</evidence>
<keyword evidence="6" id="KW-0378">Hydrolase</keyword>
<keyword evidence="12" id="KW-1185">Reference proteome</keyword>
<dbReference type="EMBL" id="BONP01000020">
    <property type="protein sequence ID" value="GIG41142.1"/>
    <property type="molecule type" value="Genomic_DNA"/>
</dbReference>
<keyword evidence="4" id="KW-0645">Protease</keyword>
<keyword evidence="3" id="KW-0964">Secreted</keyword>
<dbReference type="SUPFAM" id="SSF103647">
    <property type="entry name" value="TSP type-3 repeat"/>
    <property type="match status" value="1"/>
</dbReference>
<comment type="similarity">
    <text evidence="2">Belongs to the peptidase C40 family.</text>
</comment>
<keyword evidence="8" id="KW-0106">Calcium</keyword>
<comment type="subcellular location">
    <subcellularLocation>
        <location evidence="1">Secreted</location>
    </subcellularLocation>
</comment>
<comment type="caution">
    <text evidence="11">The sequence shown here is derived from an EMBL/GenBank/DDBJ whole genome shotgun (WGS) entry which is preliminary data.</text>
</comment>
<dbReference type="InterPro" id="IPR000064">
    <property type="entry name" value="NLP_P60_dom"/>
</dbReference>
<accession>A0ABQ4DP63</accession>
<dbReference type="InterPro" id="IPR059100">
    <property type="entry name" value="TSP3_bac"/>
</dbReference>
<dbReference type="InterPro" id="IPR028974">
    <property type="entry name" value="TSP_type-3_rpt"/>
</dbReference>
<evidence type="ECO:0000256" key="7">
    <source>
        <dbReference type="ARBA" id="ARBA00022807"/>
    </source>
</evidence>
<evidence type="ECO:0000256" key="9">
    <source>
        <dbReference type="SAM" id="MobiDB-lite"/>
    </source>
</evidence>
<feature type="compositionally biased region" description="Low complexity" evidence="9">
    <location>
        <begin position="428"/>
        <end position="439"/>
    </location>
</feature>
<keyword evidence="5" id="KW-0732">Signal</keyword>
<evidence type="ECO:0000313" key="12">
    <source>
        <dbReference type="Proteomes" id="UP000614741"/>
    </source>
</evidence>
<dbReference type="PROSITE" id="PS51935">
    <property type="entry name" value="NLPC_P60"/>
    <property type="match status" value="1"/>
</dbReference>
<evidence type="ECO:0000256" key="1">
    <source>
        <dbReference type="ARBA" id="ARBA00004613"/>
    </source>
</evidence>
<protein>
    <recommendedName>
        <fullName evidence="10">NlpC/P60 domain-containing protein</fullName>
    </recommendedName>
</protein>
<dbReference type="Gene3D" id="1.10.530.10">
    <property type="match status" value="1"/>
</dbReference>
<dbReference type="InterPro" id="IPR023346">
    <property type="entry name" value="Lysozyme-like_dom_sf"/>
</dbReference>
<dbReference type="Proteomes" id="UP000614741">
    <property type="component" value="Unassembled WGS sequence"/>
</dbReference>
<name>A0ABQ4DP63_9CELL</name>
<keyword evidence="7" id="KW-0788">Thiol protease</keyword>
<dbReference type="Gene3D" id="3.90.1720.10">
    <property type="entry name" value="endopeptidase domain like (from Nostoc punctiforme)"/>
    <property type="match status" value="1"/>
</dbReference>
<dbReference type="Pfam" id="PF18884">
    <property type="entry name" value="TSP3_bac"/>
    <property type="match status" value="5"/>
</dbReference>
<evidence type="ECO:0000256" key="5">
    <source>
        <dbReference type="ARBA" id="ARBA00022729"/>
    </source>
</evidence>
<evidence type="ECO:0000313" key="11">
    <source>
        <dbReference type="EMBL" id="GIG41142.1"/>
    </source>
</evidence>
<feature type="region of interest" description="Disordered" evidence="9">
    <location>
        <begin position="389"/>
        <end position="488"/>
    </location>
</feature>
<dbReference type="Pfam" id="PF18896">
    <property type="entry name" value="SLT_3"/>
    <property type="match status" value="1"/>
</dbReference>
<evidence type="ECO:0000256" key="2">
    <source>
        <dbReference type="ARBA" id="ARBA00007074"/>
    </source>
</evidence>
<evidence type="ECO:0000256" key="8">
    <source>
        <dbReference type="ARBA" id="ARBA00022837"/>
    </source>
</evidence>
<sequence>MLAPPAAARPARPAALPQRAPRARFILVRGDPQGYRRGMAVLSAQEIYRYARLAGFGPDQAQTMTAIALAESGGNTGAHNPVGEDSRGLWQINVAAHKDLAGVDLSDPLENARAAFRVSGQGANISPWTVTHGGGGARYLQFRDEAQTAAQLAGDAPGGVWSGTSGYGHVVGAGLGGDAVAAAAGGSPAGGSLLQAFLDAATAQAGDRYVFGVTASIDDADPDAFDCSELVKWAAGRQGVTVPDGTWLQYLDLKADGATMSVEEAINTPGALLFSFPYEPQPGQGRPPSAHVAISLGDGRTIEAANPRKGVIFGEAEGRFQYAGFIPGLTGGTVGPDGPVGLDPGLDSDGDGITDVLEQRLGLDAFLADTDGDGSSDGYEMLVLGTRAESADSDGDGVSDGQELLLGTDPLRADSDGDGDVDGGAAGGPDADADGLSDALEQIMGTDPFAADTDRDGFVDGAEHAAGFDPLDAQSNPLASVAPDDTSL</sequence>
<dbReference type="SUPFAM" id="SSF54001">
    <property type="entry name" value="Cysteine proteinases"/>
    <property type="match status" value="1"/>
</dbReference>
<reference evidence="11 12" key="1">
    <citation type="submission" date="2021-01" db="EMBL/GenBank/DDBJ databases">
        <title>Whole genome shotgun sequence of Cellulomonas phragmiteti NBRC 110785.</title>
        <authorList>
            <person name="Komaki H."/>
            <person name="Tamura T."/>
        </authorList>
    </citation>
    <scope>NUCLEOTIDE SEQUENCE [LARGE SCALE GENOMIC DNA]</scope>
    <source>
        <strain evidence="11 12">NBRC 110785</strain>
    </source>
</reference>
<dbReference type="Pfam" id="PF00877">
    <property type="entry name" value="NLPC_P60"/>
    <property type="match status" value="1"/>
</dbReference>
<dbReference type="InterPro" id="IPR038765">
    <property type="entry name" value="Papain-like_cys_pep_sf"/>
</dbReference>
<organism evidence="11 12">
    <name type="scientific">Cellulomonas phragmiteti</name>
    <dbReference type="NCBI Taxonomy" id="478780"/>
    <lineage>
        <taxon>Bacteria</taxon>
        <taxon>Bacillati</taxon>
        <taxon>Actinomycetota</taxon>
        <taxon>Actinomycetes</taxon>
        <taxon>Micrococcales</taxon>
        <taxon>Cellulomonadaceae</taxon>
        <taxon>Cellulomonas</taxon>
    </lineage>
</organism>
<dbReference type="InterPro" id="IPR043992">
    <property type="entry name" value="SLT_3"/>
</dbReference>
<evidence type="ECO:0000259" key="10">
    <source>
        <dbReference type="PROSITE" id="PS51935"/>
    </source>
</evidence>
<gene>
    <name evidence="11" type="ORF">Cph01nite_29040</name>
</gene>
<feature type="domain" description="NlpC/P60" evidence="10">
    <location>
        <begin position="191"/>
        <end position="333"/>
    </location>
</feature>
<proteinExistence type="inferred from homology"/>
<dbReference type="PANTHER" id="PTHR37467">
    <property type="entry name" value="EXPORTED CALCIUM-BINDING GLYCOPROTEIN-RELATED"/>
    <property type="match status" value="1"/>
</dbReference>
<evidence type="ECO:0000256" key="6">
    <source>
        <dbReference type="ARBA" id="ARBA00022801"/>
    </source>
</evidence>
<evidence type="ECO:0000256" key="3">
    <source>
        <dbReference type="ARBA" id="ARBA00022525"/>
    </source>
</evidence>
<dbReference type="PANTHER" id="PTHR37467:SF1">
    <property type="entry name" value="EXPORTED CALCIUM-BINDING GLYCOPROTEIN"/>
    <property type="match status" value="1"/>
</dbReference>